<accession>A0A8S5N7F0</accession>
<name>A0A8S5N7F0_9CAUD</name>
<protein>
    <submittedName>
        <fullName evidence="1">Uncharacterized protein</fullName>
    </submittedName>
</protein>
<sequence length="92" mass="10391">MKDILVDEHNDLEIIAGDFSIGESMLQEVGFILQSQQGNWKSDPLVGANMVELIKGKHNRTAVEKRIKIQLERDGKDYDAIKKLLKLNIDNG</sequence>
<proteinExistence type="predicted"/>
<dbReference type="EMBL" id="BK015089">
    <property type="protein sequence ID" value="DAD90593.1"/>
    <property type="molecule type" value="Genomic_DNA"/>
</dbReference>
<organism evidence="1">
    <name type="scientific">Myoviridae sp. ctlHW5</name>
    <dbReference type="NCBI Taxonomy" id="2826691"/>
    <lineage>
        <taxon>Viruses</taxon>
        <taxon>Duplodnaviria</taxon>
        <taxon>Heunggongvirae</taxon>
        <taxon>Uroviricota</taxon>
        <taxon>Caudoviricetes</taxon>
    </lineage>
</organism>
<reference evidence="1" key="1">
    <citation type="journal article" date="2021" name="Proc. Natl. Acad. Sci. U.S.A.">
        <title>A Catalog of Tens of Thousands of Viruses from Human Metagenomes Reveals Hidden Associations with Chronic Diseases.</title>
        <authorList>
            <person name="Tisza M.J."/>
            <person name="Buck C.B."/>
        </authorList>
    </citation>
    <scope>NUCLEOTIDE SEQUENCE</scope>
    <source>
        <strain evidence="1">CtlHW5</strain>
    </source>
</reference>
<evidence type="ECO:0000313" key="1">
    <source>
        <dbReference type="EMBL" id="DAD90593.1"/>
    </source>
</evidence>